<dbReference type="AlphaFoldDB" id="B8HLK6"/>
<dbReference type="HOGENOM" id="CLU_107036_0_0_3"/>
<dbReference type="eggNOG" id="COG4636">
    <property type="taxonomic scope" value="Bacteria"/>
</dbReference>
<evidence type="ECO:0000259" key="1">
    <source>
        <dbReference type="Pfam" id="PF05685"/>
    </source>
</evidence>
<organism evidence="2">
    <name type="scientific">Cyanothece sp. (strain PCC 7425 / ATCC 29141)</name>
    <dbReference type="NCBI Taxonomy" id="395961"/>
    <lineage>
        <taxon>Bacteria</taxon>
        <taxon>Bacillati</taxon>
        <taxon>Cyanobacteriota</taxon>
        <taxon>Cyanophyceae</taxon>
        <taxon>Gomontiellales</taxon>
        <taxon>Cyanothecaceae</taxon>
        <taxon>Cyanothece</taxon>
    </lineage>
</organism>
<sequence length="193" mass="21970">MTARDMTVAKPDSLTLDEFLQLPETKPASEYIDGEIIPKPMPKTRHSRLQAKLISAINEVTEAERIAYAFPELRCTFGSRSIVPDIAVFYWQYVQLDQDGEPLDDVLIAPNWVIEILSPDQSSNRVTGNILHCLKHGCQLGWLIDPGDRSVLVFLPQQQPELFHREDRLVVLDDIELELTVDQVFSWLRMGLG</sequence>
<dbReference type="EMBL" id="CP001344">
    <property type="protein sequence ID" value="ACL43494.1"/>
    <property type="molecule type" value="Genomic_DNA"/>
</dbReference>
<name>B8HLK6_CYAP4</name>
<dbReference type="InterPro" id="IPR011335">
    <property type="entry name" value="Restrct_endonuc-II-like"/>
</dbReference>
<dbReference type="PANTHER" id="PTHR34107:SF5">
    <property type="entry name" value="SLL1355 PROTEIN"/>
    <property type="match status" value="1"/>
</dbReference>
<dbReference type="KEGG" id="cyn:Cyan7425_1109"/>
<dbReference type="InterPro" id="IPR008538">
    <property type="entry name" value="Uma2"/>
</dbReference>
<feature type="domain" description="Putative restriction endonuclease" evidence="1">
    <location>
        <begin position="16"/>
        <end position="181"/>
    </location>
</feature>
<evidence type="ECO:0000313" key="2">
    <source>
        <dbReference type="EMBL" id="ACL43494.1"/>
    </source>
</evidence>
<dbReference type="STRING" id="395961.Cyan7425_1109"/>
<protein>
    <recommendedName>
        <fullName evidence="1">Putative restriction endonuclease domain-containing protein</fullName>
    </recommendedName>
</protein>
<accession>B8HLK6</accession>
<proteinExistence type="predicted"/>
<dbReference type="Gene3D" id="3.90.1570.10">
    <property type="entry name" value="tt1808, chain A"/>
    <property type="match status" value="1"/>
</dbReference>
<dbReference type="CDD" id="cd06260">
    <property type="entry name" value="DUF820-like"/>
    <property type="match status" value="1"/>
</dbReference>
<dbReference type="SUPFAM" id="SSF52980">
    <property type="entry name" value="Restriction endonuclease-like"/>
    <property type="match status" value="1"/>
</dbReference>
<dbReference type="PANTHER" id="PTHR34107">
    <property type="entry name" value="SLL0198 PROTEIN-RELATED"/>
    <property type="match status" value="1"/>
</dbReference>
<dbReference type="InterPro" id="IPR012296">
    <property type="entry name" value="Nuclease_put_TT1808"/>
</dbReference>
<gene>
    <name evidence="2" type="ordered locus">Cyan7425_1109</name>
</gene>
<reference evidence="2" key="1">
    <citation type="submission" date="2009-01" db="EMBL/GenBank/DDBJ databases">
        <title>Complete sequence of chromosome Cyanothece sp. PCC 7425.</title>
        <authorList>
            <consortium name="US DOE Joint Genome Institute"/>
            <person name="Lucas S."/>
            <person name="Copeland A."/>
            <person name="Lapidus A."/>
            <person name="Glavina del Rio T."/>
            <person name="Dalin E."/>
            <person name="Tice H."/>
            <person name="Bruce D."/>
            <person name="Goodwin L."/>
            <person name="Pitluck S."/>
            <person name="Sims D."/>
            <person name="Meineke L."/>
            <person name="Brettin T."/>
            <person name="Detter J.C."/>
            <person name="Han C."/>
            <person name="Larimer F."/>
            <person name="Land M."/>
            <person name="Hauser L."/>
            <person name="Kyrpides N."/>
            <person name="Ovchinnikova G."/>
            <person name="Liberton M."/>
            <person name="Stoeckel J."/>
            <person name="Banerjee A."/>
            <person name="Singh A."/>
            <person name="Page L."/>
            <person name="Sato H."/>
            <person name="Zhao L."/>
            <person name="Sherman L."/>
            <person name="Pakrasi H."/>
            <person name="Richardson P."/>
        </authorList>
    </citation>
    <scope>NUCLEOTIDE SEQUENCE</scope>
    <source>
        <strain evidence="2">PCC 7425</strain>
    </source>
</reference>
<dbReference type="Pfam" id="PF05685">
    <property type="entry name" value="Uma2"/>
    <property type="match status" value="1"/>
</dbReference>